<keyword evidence="1" id="KW-0472">Membrane</keyword>
<name>A0A1G2RF95_9BACT</name>
<reference evidence="2 3" key="1">
    <citation type="journal article" date="2016" name="Nat. Commun.">
        <title>Thousands of microbial genomes shed light on interconnected biogeochemical processes in an aquifer system.</title>
        <authorList>
            <person name="Anantharaman K."/>
            <person name="Brown C.T."/>
            <person name="Hug L.A."/>
            <person name="Sharon I."/>
            <person name="Castelle C.J."/>
            <person name="Probst A.J."/>
            <person name="Thomas B.C."/>
            <person name="Singh A."/>
            <person name="Wilkins M.J."/>
            <person name="Karaoz U."/>
            <person name="Brodie E.L."/>
            <person name="Williams K.H."/>
            <person name="Hubbard S.S."/>
            <person name="Banfield J.F."/>
        </authorList>
    </citation>
    <scope>NUCLEOTIDE SEQUENCE [LARGE SCALE GENOMIC DNA]</scope>
</reference>
<evidence type="ECO:0000313" key="3">
    <source>
        <dbReference type="Proteomes" id="UP000177078"/>
    </source>
</evidence>
<feature type="transmembrane region" description="Helical" evidence="1">
    <location>
        <begin position="63"/>
        <end position="83"/>
    </location>
</feature>
<comment type="caution">
    <text evidence="2">The sequence shown here is derived from an EMBL/GenBank/DDBJ whole genome shotgun (WGS) entry which is preliminary data.</text>
</comment>
<protein>
    <submittedName>
        <fullName evidence="2">Uncharacterized protein</fullName>
    </submittedName>
</protein>
<proteinExistence type="predicted"/>
<feature type="transmembrane region" description="Helical" evidence="1">
    <location>
        <begin position="35"/>
        <end position="51"/>
    </location>
</feature>
<dbReference type="Proteomes" id="UP000177078">
    <property type="component" value="Unassembled WGS sequence"/>
</dbReference>
<dbReference type="EMBL" id="MHUC01000015">
    <property type="protein sequence ID" value="OHA70942.1"/>
    <property type="molecule type" value="Genomic_DNA"/>
</dbReference>
<organism evidence="2 3">
    <name type="scientific">Candidatus Wildermuthbacteria bacterium RIFCSPHIGHO2_12_FULL_40_12</name>
    <dbReference type="NCBI Taxonomy" id="1802457"/>
    <lineage>
        <taxon>Bacteria</taxon>
        <taxon>Candidatus Wildermuthiibacteriota</taxon>
    </lineage>
</organism>
<gene>
    <name evidence="2" type="ORF">A3F15_02205</name>
</gene>
<accession>A0A1G2RF95</accession>
<evidence type="ECO:0000256" key="1">
    <source>
        <dbReference type="SAM" id="Phobius"/>
    </source>
</evidence>
<dbReference type="AlphaFoldDB" id="A0A1G2RF95"/>
<evidence type="ECO:0000313" key="2">
    <source>
        <dbReference type="EMBL" id="OHA70942.1"/>
    </source>
</evidence>
<keyword evidence="1" id="KW-1133">Transmembrane helix</keyword>
<sequence length="101" mass="11295">MWWIIFFGLVGVLLARISMEQTQKTAKFNRFFDVGHLLFVVAGSIILWDVVHTSESMLLTLKTGVKVAFTSITVLFNVMASAAQCVAQAREKPRVIKPPNL</sequence>
<keyword evidence="1" id="KW-0812">Transmembrane</keyword>